<dbReference type="Gene3D" id="3.10.490.10">
    <property type="entry name" value="Gamma-glutamyl cyclotransferase-like"/>
    <property type="match status" value="1"/>
</dbReference>
<evidence type="ECO:0000256" key="1">
    <source>
        <dbReference type="ARBA" id="ARBA00008861"/>
    </source>
</evidence>
<dbReference type="EMBL" id="JABSTR010000004">
    <property type="protein sequence ID" value="KAH9368228.1"/>
    <property type="molecule type" value="Genomic_DNA"/>
</dbReference>
<evidence type="ECO:0000256" key="3">
    <source>
        <dbReference type="RuleBase" id="RU367036"/>
    </source>
</evidence>
<feature type="active site" description="Proton acceptor" evidence="2">
    <location>
        <position position="110"/>
    </location>
</feature>
<accession>A0A9J6G1G2</accession>
<dbReference type="SUPFAM" id="SSF110857">
    <property type="entry name" value="Gamma-glutamyl cyclotransferase-like"/>
    <property type="match status" value="1"/>
</dbReference>
<dbReference type="GO" id="GO:0005829">
    <property type="term" value="C:cytosol"/>
    <property type="evidence" value="ECO:0007669"/>
    <property type="project" value="TreeGrafter"/>
</dbReference>
<name>A0A9J6G1G2_HAELO</name>
<dbReference type="InterPro" id="IPR036568">
    <property type="entry name" value="GGCT-like_sf"/>
</dbReference>
<dbReference type="OrthoDB" id="113620at2759"/>
<dbReference type="PANTHER" id="PTHR12510:SF4">
    <property type="entry name" value="GAMMA-GLUTAMYLAMINECYCLOTRANSFERASE"/>
    <property type="match status" value="1"/>
</dbReference>
<evidence type="ECO:0000313" key="5">
    <source>
        <dbReference type="EMBL" id="KAH9368228.1"/>
    </source>
</evidence>
<dbReference type="AlphaFoldDB" id="A0A9J6G1G2"/>
<feature type="domain" description="Gamma-glutamylcyclotransferase AIG2-like" evidence="4">
    <location>
        <begin position="32"/>
        <end position="159"/>
    </location>
</feature>
<dbReference type="InterPro" id="IPR009288">
    <property type="entry name" value="AIG2-like_dom"/>
</dbReference>
<sequence>MPASALVHSCWFVSNCGRRSLAVMSAQAAHYVFVYGTLKTGEPNYAVMTDPANGSATLIGTAKTVKKWPLVIGSSYNIPYLLYCEGKGHNVSGEVYRIDDKMLAKLDDFESHPKYYVRTEEDVELYQPNGSNKKQLKAWAYFLRNYREEMLQKPYLENYSSKGDHGLEYVPRYLRQAQDPKNLHIQQVLTSGDIAFQKQVGWHGLRANNAAAVLTARMHS</sequence>
<gene>
    <name evidence="5" type="ORF">HPB48_011548</name>
</gene>
<organism evidence="5 6">
    <name type="scientific">Haemaphysalis longicornis</name>
    <name type="common">Bush tick</name>
    <dbReference type="NCBI Taxonomy" id="44386"/>
    <lineage>
        <taxon>Eukaryota</taxon>
        <taxon>Metazoa</taxon>
        <taxon>Ecdysozoa</taxon>
        <taxon>Arthropoda</taxon>
        <taxon>Chelicerata</taxon>
        <taxon>Arachnida</taxon>
        <taxon>Acari</taxon>
        <taxon>Parasitiformes</taxon>
        <taxon>Ixodida</taxon>
        <taxon>Ixodoidea</taxon>
        <taxon>Ixodidae</taxon>
        <taxon>Haemaphysalinae</taxon>
        <taxon>Haemaphysalis</taxon>
    </lineage>
</organism>
<reference evidence="5 6" key="1">
    <citation type="journal article" date="2020" name="Cell">
        <title>Large-Scale Comparative Analyses of Tick Genomes Elucidate Their Genetic Diversity and Vector Capacities.</title>
        <authorList>
            <consortium name="Tick Genome and Microbiome Consortium (TIGMIC)"/>
            <person name="Jia N."/>
            <person name="Wang J."/>
            <person name="Shi W."/>
            <person name="Du L."/>
            <person name="Sun Y."/>
            <person name="Zhan W."/>
            <person name="Jiang J.F."/>
            <person name="Wang Q."/>
            <person name="Zhang B."/>
            <person name="Ji P."/>
            <person name="Bell-Sakyi L."/>
            <person name="Cui X.M."/>
            <person name="Yuan T.T."/>
            <person name="Jiang B.G."/>
            <person name="Yang W.F."/>
            <person name="Lam T.T."/>
            <person name="Chang Q.C."/>
            <person name="Ding S.J."/>
            <person name="Wang X.J."/>
            <person name="Zhu J.G."/>
            <person name="Ruan X.D."/>
            <person name="Zhao L."/>
            <person name="Wei J.T."/>
            <person name="Ye R.Z."/>
            <person name="Que T.C."/>
            <person name="Du C.H."/>
            <person name="Zhou Y.H."/>
            <person name="Cheng J.X."/>
            <person name="Dai P.F."/>
            <person name="Guo W.B."/>
            <person name="Han X.H."/>
            <person name="Huang E.J."/>
            <person name="Li L.F."/>
            <person name="Wei W."/>
            <person name="Gao Y.C."/>
            <person name="Liu J.Z."/>
            <person name="Shao H.Z."/>
            <person name="Wang X."/>
            <person name="Wang C.C."/>
            <person name="Yang T.C."/>
            <person name="Huo Q.B."/>
            <person name="Li W."/>
            <person name="Chen H.Y."/>
            <person name="Chen S.E."/>
            <person name="Zhou L.G."/>
            <person name="Ni X.B."/>
            <person name="Tian J.H."/>
            <person name="Sheng Y."/>
            <person name="Liu T."/>
            <person name="Pan Y.S."/>
            <person name="Xia L.Y."/>
            <person name="Li J."/>
            <person name="Zhao F."/>
            <person name="Cao W.C."/>
        </authorList>
    </citation>
    <scope>NUCLEOTIDE SEQUENCE [LARGE SCALE GENOMIC DNA]</scope>
    <source>
        <strain evidence="5">HaeL-2018</strain>
    </source>
</reference>
<evidence type="ECO:0000259" key="4">
    <source>
        <dbReference type="Pfam" id="PF06094"/>
    </source>
</evidence>
<proteinExistence type="inferred from homology"/>
<evidence type="ECO:0000256" key="2">
    <source>
        <dbReference type="PIRSR" id="PIRSR639126-1"/>
    </source>
</evidence>
<dbReference type="VEuPathDB" id="VectorBase:HLOH_051766"/>
<dbReference type="CDD" id="cd06661">
    <property type="entry name" value="GGCT_like"/>
    <property type="match status" value="1"/>
</dbReference>
<dbReference type="Pfam" id="PF06094">
    <property type="entry name" value="GGACT"/>
    <property type="match status" value="1"/>
</dbReference>
<protein>
    <recommendedName>
        <fullName evidence="3">Gamma-glutamylcyclotransferase family protein</fullName>
    </recommendedName>
</protein>
<dbReference type="OMA" id="FENIPTM"/>
<dbReference type="PANTHER" id="PTHR12510">
    <property type="entry name" value="TROPONIN C-AKIN-1 PROTEIN"/>
    <property type="match status" value="1"/>
</dbReference>
<dbReference type="Proteomes" id="UP000821853">
    <property type="component" value="Chromosome 2"/>
</dbReference>
<comment type="similarity">
    <text evidence="1 3">Belongs to the gamma-glutamylcyclotransferase family.</text>
</comment>
<evidence type="ECO:0000313" key="6">
    <source>
        <dbReference type="Proteomes" id="UP000821853"/>
    </source>
</evidence>
<keyword evidence="6" id="KW-1185">Reference proteome</keyword>
<dbReference type="GO" id="GO:0061929">
    <property type="term" value="F:gamma-glutamylaminecyclotransferase activity"/>
    <property type="evidence" value="ECO:0007669"/>
    <property type="project" value="InterPro"/>
</dbReference>
<dbReference type="InterPro" id="IPR013024">
    <property type="entry name" value="GGCT-like"/>
</dbReference>
<dbReference type="InterPro" id="IPR039126">
    <property type="entry name" value="GGACT"/>
</dbReference>
<comment type="caution">
    <text evidence="5">The sequence shown here is derived from an EMBL/GenBank/DDBJ whole genome shotgun (WGS) entry which is preliminary data.</text>
</comment>